<keyword evidence="2" id="KW-0804">Transcription</keyword>
<evidence type="ECO:0000256" key="1">
    <source>
        <dbReference type="SAM" id="Phobius"/>
    </source>
</evidence>
<accession>A0A8S5T5I5</accession>
<dbReference type="GO" id="GO:0000428">
    <property type="term" value="C:DNA-directed RNA polymerase complex"/>
    <property type="evidence" value="ECO:0007669"/>
    <property type="project" value="UniProtKB-KW"/>
</dbReference>
<protein>
    <submittedName>
        <fullName evidence="2">DNA-directed RNA polymerase</fullName>
    </submittedName>
</protein>
<keyword evidence="1" id="KW-0472">Membrane</keyword>
<reference evidence="2" key="1">
    <citation type="journal article" date="2021" name="Proc. Natl. Acad. Sci. U.S.A.">
        <title>A Catalog of Tens of Thousands of Viruses from Human Metagenomes Reveals Hidden Associations with Chronic Diseases.</title>
        <authorList>
            <person name="Tisza M.J."/>
            <person name="Buck C.B."/>
        </authorList>
    </citation>
    <scope>NUCLEOTIDE SEQUENCE</scope>
    <source>
        <strain evidence="2">CtMBu2</strain>
    </source>
</reference>
<keyword evidence="2" id="KW-0240">DNA-directed RNA polymerase</keyword>
<sequence>MATIKCPYCAGEIETGKQKGELIRCEHCHKPFEIGVTRPRPAPASAAASPAAPAPVTRYREKPAQDISATEFAGGLSIAKFVAFIGWFVILIALLSFLAALFSAKPMVGIAISIGALVSGCSLLLFAHIATATMKTADYARITAQNSME</sequence>
<keyword evidence="1" id="KW-1133">Transmembrane helix</keyword>
<name>A0A8S5T5I5_9CAUD</name>
<organism evidence="2">
    <name type="scientific">Siphoviridae sp. ctMBu2</name>
    <dbReference type="NCBI Taxonomy" id="2827853"/>
    <lineage>
        <taxon>Viruses</taxon>
        <taxon>Duplodnaviria</taxon>
        <taxon>Heunggongvirae</taxon>
        <taxon>Uroviricota</taxon>
        <taxon>Caudoviricetes</taxon>
    </lineage>
</organism>
<keyword evidence="1" id="KW-0812">Transmembrane</keyword>
<feature type="transmembrane region" description="Helical" evidence="1">
    <location>
        <begin position="108"/>
        <end position="127"/>
    </location>
</feature>
<feature type="transmembrane region" description="Helical" evidence="1">
    <location>
        <begin position="81"/>
        <end position="102"/>
    </location>
</feature>
<dbReference type="EMBL" id="BK032748">
    <property type="protein sequence ID" value="DAF58267.1"/>
    <property type="molecule type" value="Genomic_DNA"/>
</dbReference>
<proteinExistence type="predicted"/>
<evidence type="ECO:0000313" key="2">
    <source>
        <dbReference type="EMBL" id="DAF58267.1"/>
    </source>
</evidence>